<dbReference type="SMART" id="SM00387">
    <property type="entry name" value="HATPase_c"/>
    <property type="match status" value="1"/>
</dbReference>
<keyword evidence="7" id="KW-0472">Membrane</keyword>
<protein>
    <recommendedName>
        <fullName evidence="2">histidine kinase</fullName>
        <ecNumber evidence="2">2.7.13.3</ecNumber>
    </recommendedName>
</protein>
<dbReference type="InterPro" id="IPR005467">
    <property type="entry name" value="His_kinase_dom"/>
</dbReference>
<dbReference type="PRINTS" id="PR00344">
    <property type="entry name" value="BCTRLSENSOR"/>
</dbReference>
<proteinExistence type="predicted"/>
<dbReference type="InterPro" id="IPR001789">
    <property type="entry name" value="Sig_transdc_resp-reg_receiver"/>
</dbReference>
<dbReference type="PROSITE" id="PS50109">
    <property type="entry name" value="HIS_KIN"/>
    <property type="match status" value="1"/>
</dbReference>
<feature type="transmembrane region" description="Helical" evidence="7">
    <location>
        <begin position="120"/>
        <end position="137"/>
    </location>
</feature>
<feature type="domain" description="Histidine kinase" evidence="8">
    <location>
        <begin position="213"/>
        <end position="426"/>
    </location>
</feature>
<dbReference type="Gene3D" id="1.10.287.130">
    <property type="match status" value="1"/>
</dbReference>
<evidence type="ECO:0000256" key="5">
    <source>
        <dbReference type="ARBA" id="ARBA00022777"/>
    </source>
</evidence>
<dbReference type="CDD" id="cd00156">
    <property type="entry name" value="REC"/>
    <property type="match status" value="1"/>
</dbReference>
<dbReference type="PROSITE" id="PS50110">
    <property type="entry name" value="RESPONSE_REGULATORY"/>
    <property type="match status" value="1"/>
</dbReference>
<dbReference type="GO" id="GO:0005886">
    <property type="term" value="C:plasma membrane"/>
    <property type="evidence" value="ECO:0007669"/>
    <property type="project" value="TreeGrafter"/>
</dbReference>
<dbReference type="Proteomes" id="UP000239898">
    <property type="component" value="Unassembled WGS sequence"/>
</dbReference>
<comment type="caution">
    <text evidence="10">The sequence shown here is derived from an EMBL/GenBank/DDBJ whole genome shotgun (WGS) entry which is preliminary data.</text>
</comment>
<accession>A0A2S6ZCU1</accession>
<dbReference type="SUPFAM" id="SSF55874">
    <property type="entry name" value="ATPase domain of HSP90 chaperone/DNA topoisomerase II/histidine kinase"/>
    <property type="match status" value="1"/>
</dbReference>
<feature type="transmembrane region" description="Helical" evidence="7">
    <location>
        <begin position="31"/>
        <end position="48"/>
    </location>
</feature>
<dbReference type="GO" id="GO:0000155">
    <property type="term" value="F:phosphorelay sensor kinase activity"/>
    <property type="evidence" value="ECO:0007669"/>
    <property type="project" value="InterPro"/>
</dbReference>
<dbReference type="SUPFAM" id="SSF52172">
    <property type="entry name" value="CheY-like"/>
    <property type="match status" value="1"/>
</dbReference>
<dbReference type="PANTHER" id="PTHR43047">
    <property type="entry name" value="TWO-COMPONENT HISTIDINE PROTEIN KINASE"/>
    <property type="match status" value="1"/>
</dbReference>
<dbReference type="InterPro" id="IPR036097">
    <property type="entry name" value="HisK_dim/P_sf"/>
</dbReference>
<dbReference type="AlphaFoldDB" id="A0A2S6ZCU1"/>
<dbReference type="Gene3D" id="3.30.565.10">
    <property type="entry name" value="Histidine kinase-like ATPase, C-terminal domain"/>
    <property type="match status" value="1"/>
</dbReference>
<dbReference type="GO" id="GO:0009927">
    <property type="term" value="F:histidine phosphotransfer kinase activity"/>
    <property type="evidence" value="ECO:0007669"/>
    <property type="project" value="TreeGrafter"/>
</dbReference>
<feature type="domain" description="Response regulatory" evidence="9">
    <location>
        <begin position="448"/>
        <end position="562"/>
    </location>
</feature>
<dbReference type="CDD" id="cd00082">
    <property type="entry name" value="HisKA"/>
    <property type="match status" value="1"/>
</dbReference>
<dbReference type="InterPro" id="IPR003661">
    <property type="entry name" value="HisK_dim/P_dom"/>
</dbReference>
<keyword evidence="5" id="KW-0418">Kinase</keyword>
<dbReference type="EC" id="2.7.13.3" evidence="2"/>
<feature type="transmembrane region" description="Helical" evidence="7">
    <location>
        <begin position="93"/>
        <end position="113"/>
    </location>
</feature>
<dbReference type="Pfam" id="PF00512">
    <property type="entry name" value="HisKA"/>
    <property type="match status" value="1"/>
</dbReference>
<dbReference type="Pfam" id="PF02518">
    <property type="entry name" value="HATPase_c"/>
    <property type="match status" value="1"/>
</dbReference>
<dbReference type="OrthoDB" id="9764438at2"/>
<keyword evidence="3 6" id="KW-0597">Phosphoprotein</keyword>
<dbReference type="SMART" id="SM00388">
    <property type="entry name" value="HisKA"/>
    <property type="match status" value="1"/>
</dbReference>
<evidence type="ECO:0000256" key="7">
    <source>
        <dbReference type="SAM" id="Phobius"/>
    </source>
</evidence>
<feature type="transmembrane region" description="Helical" evidence="7">
    <location>
        <begin position="69"/>
        <end position="87"/>
    </location>
</feature>
<dbReference type="InterPro" id="IPR004358">
    <property type="entry name" value="Sig_transdc_His_kin-like_C"/>
</dbReference>
<keyword evidence="7" id="KW-0812">Transmembrane</keyword>
<dbReference type="InterPro" id="IPR036890">
    <property type="entry name" value="HATPase_C_sf"/>
</dbReference>
<evidence type="ECO:0000256" key="4">
    <source>
        <dbReference type="ARBA" id="ARBA00022679"/>
    </source>
</evidence>
<dbReference type="SUPFAM" id="SSF47384">
    <property type="entry name" value="Homodimeric domain of signal transducing histidine kinase"/>
    <property type="match status" value="1"/>
</dbReference>
<evidence type="ECO:0000259" key="9">
    <source>
        <dbReference type="PROSITE" id="PS50110"/>
    </source>
</evidence>
<evidence type="ECO:0000256" key="3">
    <source>
        <dbReference type="ARBA" id="ARBA00022553"/>
    </source>
</evidence>
<dbReference type="SMART" id="SM00448">
    <property type="entry name" value="REC"/>
    <property type="match status" value="1"/>
</dbReference>
<evidence type="ECO:0000256" key="1">
    <source>
        <dbReference type="ARBA" id="ARBA00000085"/>
    </source>
</evidence>
<evidence type="ECO:0000313" key="10">
    <source>
        <dbReference type="EMBL" id="PPT88465.1"/>
    </source>
</evidence>
<reference evidence="10 11" key="1">
    <citation type="submission" date="2016-08" db="EMBL/GenBank/DDBJ databases">
        <title>Evolution of the type three secretion system and type three effector repertoires in Xanthomonas.</title>
        <authorList>
            <person name="Merda D."/>
            <person name="Briand M."/>
            <person name="Bosis E."/>
            <person name="Rousseau C."/>
            <person name="Portier P."/>
            <person name="Jacques M.-A."/>
            <person name="Fischer-Le Saux M."/>
        </authorList>
    </citation>
    <scope>NUCLEOTIDE SEQUENCE [LARGE SCALE GENOMIC DNA]</scope>
    <source>
        <strain evidence="10 11">CFBP 4691</strain>
    </source>
</reference>
<evidence type="ECO:0000259" key="8">
    <source>
        <dbReference type="PROSITE" id="PS50109"/>
    </source>
</evidence>
<sequence>MTSGQRFAATSAQENEVVQVVAATVDARWLGAWYLAVVLGRLWVVIYAKRTLRRGIDSANMRSITRHMAAGKVAEGLAWGSLGWIVVQEATSPAAMAMLLGVMAAISSNAVSLLAPIRSLYVALILPMLLLTGLRFLSMESLIYQAMGACCLLYVVGQYGQARLIGRALSESITLRFENLALIERLEAEKEAASVARERAEQANQAKSRFLAAASHDLRQPIHALGLFLEALSSGPAGTQQKSVLDNAKAASLASTEMLNTLLDFSRIEAGVIQPKPVPCRIQLLLHKLERELAPQADAKGLAYRTRDSEATVLTDPAMLELILRNLIANAIRYTDRGGLLIGSRTRGSCLSIEVFDTGIGIAADQQGEVFREFHQLGNPERDRRKGLGLGLAIAQGLAKSLKHPLSLVSRLGRGSVFRVAVPLASEVPSDRVEQGNSPKTATLDGRRLLVIDDDETVRLAMQELLTRWGCESVAVESLDEALRCDIARPDLIVCDYRLRERQTGDEVIGRLRAHYAHPVPALLVTGDTAPERLREAMTSGVALLHKPVAPDQLWMALSGLLSREHKVMIEPAP</sequence>
<evidence type="ECO:0000256" key="6">
    <source>
        <dbReference type="PROSITE-ProRule" id="PRU00169"/>
    </source>
</evidence>
<dbReference type="EMBL" id="MIGX01000077">
    <property type="protein sequence ID" value="PPT88465.1"/>
    <property type="molecule type" value="Genomic_DNA"/>
</dbReference>
<keyword evidence="4" id="KW-0808">Transferase</keyword>
<comment type="catalytic activity">
    <reaction evidence="1">
        <text>ATP + protein L-histidine = ADP + protein N-phospho-L-histidine.</text>
        <dbReference type="EC" id="2.7.13.3"/>
    </reaction>
</comment>
<gene>
    <name evidence="10" type="ORF">XthCFBP4691_14330</name>
</gene>
<dbReference type="PANTHER" id="PTHR43047:SF9">
    <property type="entry name" value="HISTIDINE KINASE"/>
    <property type="match status" value="1"/>
</dbReference>
<evidence type="ECO:0000256" key="2">
    <source>
        <dbReference type="ARBA" id="ARBA00012438"/>
    </source>
</evidence>
<organism evidence="10 11">
    <name type="scientific">Xanthomonas theicola</name>
    <dbReference type="NCBI Taxonomy" id="56464"/>
    <lineage>
        <taxon>Bacteria</taxon>
        <taxon>Pseudomonadati</taxon>
        <taxon>Pseudomonadota</taxon>
        <taxon>Gammaproteobacteria</taxon>
        <taxon>Lysobacterales</taxon>
        <taxon>Lysobacteraceae</taxon>
        <taxon>Xanthomonas</taxon>
    </lineage>
</organism>
<dbReference type="InterPro" id="IPR011006">
    <property type="entry name" value="CheY-like_superfamily"/>
</dbReference>
<evidence type="ECO:0000313" key="11">
    <source>
        <dbReference type="Proteomes" id="UP000239898"/>
    </source>
</evidence>
<dbReference type="Gene3D" id="3.40.50.2300">
    <property type="match status" value="1"/>
</dbReference>
<keyword evidence="11" id="KW-1185">Reference proteome</keyword>
<dbReference type="Pfam" id="PF00072">
    <property type="entry name" value="Response_reg"/>
    <property type="match status" value="1"/>
</dbReference>
<keyword evidence="7" id="KW-1133">Transmembrane helix</keyword>
<feature type="modified residue" description="4-aspartylphosphate" evidence="6">
    <location>
        <position position="496"/>
    </location>
</feature>
<dbReference type="InterPro" id="IPR003594">
    <property type="entry name" value="HATPase_dom"/>
</dbReference>
<name>A0A2S6ZCU1_9XANT</name>